<protein>
    <submittedName>
        <fullName evidence="1">Uncharacterized protein</fullName>
    </submittedName>
</protein>
<evidence type="ECO:0000313" key="1">
    <source>
        <dbReference type="EMBL" id="GIZ02945.1"/>
    </source>
</evidence>
<proteinExistence type="predicted"/>
<keyword evidence="2" id="KW-1185">Reference proteome</keyword>
<accession>A0AAV4Y907</accession>
<reference evidence="1 2" key="1">
    <citation type="submission" date="2021-06" db="EMBL/GenBank/DDBJ databases">
        <title>Caerostris extrusa draft genome.</title>
        <authorList>
            <person name="Kono N."/>
            <person name="Arakawa K."/>
        </authorList>
    </citation>
    <scope>NUCLEOTIDE SEQUENCE [LARGE SCALE GENOMIC DNA]</scope>
</reference>
<name>A0AAV4Y907_CAEEX</name>
<dbReference type="Proteomes" id="UP001054945">
    <property type="component" value="Unassembled WGS sequence"/>
</dbReference>
<sequence>MDISGGRQKTALFAKRHSLIFMVGASLPKVNRILIAWAIHPNRILEKESVEKKSLEFQTSEQLRNRAISLPGETVSDAESNRHLSLRMRLICSRRRLREADLPVGRPRVPKPVLEPSLFEGWQSAEHVITPLDTSERDVGNESQAFNAGDPSHNSAVMEEPVIGSRLHSEERFSW</sequence>
<gene>
    <name evidence="1" type="ORF">CEXT_399051</name>
</gene>
<evidence type="ECO:0000313" key="2">
    <source>
        <dbReference type="Proteomes" id="UP001054945"/>
    </source>
</evidence>
<organism evidence="1 2">
    <name type="scientific">Caerostris extrusa</name>
    <name type="common">Bark spider</name>
    <name type="synonym">Caerostris bankana</name>
    <dbReference type="NCBI Taxonomy" id="172846"/>
    <lineage>
        <taxon>Eukaryota</taxon>
        <taxon>Metazoa</taxon>
        <taxon>Ecdysozoa</taxon>
        <taxon>Arthropoda</taxon>
        <taxon>Chelicerata</taxon>
        <taxon>Arachnida</taxon>
        <taxon>Araneae</taxon>
        <taxon>Araneomorphae</taxon>
        <taxon>Entelegynae</taxon>
        <taxon>Araneoidea</taxon>
        <taxon>Araneidae</taxon>
        <taxon>Caerostris</taxon>
    </lineage>
</organism>
<dbReference type="AlphaFoldDB" id="A0AAV4Y907"/>
<dbReference type="EMBL" id="BPLR01018881">
    <property type="protein sequence ID" value="GIZ02945.1"/>
    <property type="molecule type" value="Genomic_DNA"/>
</dbReference>
<comment type="caution">
    <text evidence="1">The sequence shown here is derived from an EMBL/GenBank/DDBJ whole genome shotgun (WGS) entry which is preliminary data.</text>
</comment>